<feature type="region of interest" description="Disordered" evidence="1">
    <location>
        <begin position="214"/>
        <end position="237"/>
    </location>
</feature>
<dbReference type="Proteomes" id="UP001161325">
    <property type="component" value="Unassembled WGS sequence"/>
</dbReference>
<feature type="compositionally biased region" description="Low complexity" evidence="1">
    <location>
        <begin position="145"/>
        <end position="160"/>
    </location>
</feature>
<evidence type="ECO:0000313" key="3">
    <source>
        <dbReference type="EMBL" id="GLC27301.1"/>
    </source>
</evidence>
<feature type="region of interest" description="Disordered" evidence="1">
    <location>
        <begin position="139"/>
        <end position="201"/>
    </location>
</feature>
<proteinExistence type="predicted"/>
<reference evidence="3" key="1">
    <citation type="submission" date="2022-08" db="EMBL/GenBank/DDBJ databases">
        <title>Draft genome sequencing of Roseisolibacter agri AW1220.</title>
        <authorList>
            <person name="Tobiishi Y."/>
            <person name="Tonouchi A."/>
        </authorList>
    </citation>
    <scope>NUCLEOTIDE SEQUENCE</scope>
    <source>
        <strain evidence="3">AW1220</strain>
    </source>
</reference>
<evidence type="ECO:0000259" key="2">
    <source>
        <dbReference type="Pfam" id="PF13490"/>
    </source>
</evidence>
<sequence length="237" mass="24203">MRDHSGNQAPECADEAMRDALPALEHGRLAERERRAVEAHLAGCGACTAELALLRDVRGAVGGDAPPLDLDRLALAVVAATVRPAASAPTNVIPLAPRIARAERVSAARRWYAGGGLRAAAAALLVALGAGAVTVARRDEPTTRSSAANPPAAVLASASPTTDSAARPETTPSPAGSEAPRVERPAATGRSHALGEGFDDLTDEELRAVLRAIESDDASLPALEPAEHASEYRGGGA</sequence>
<accession>A0AA37QCM6</accession>
<evidence type="ECO:0000256" key="1">
    <source>
        <dbReference type="SAM" id="MobiDB-lite"/>
    </source>
</evidence>
<dbReference type="RefSeq" id="WP_284351743.1">
    <property type="nucleotide sequence ID" value="NZ_BRXS01000006.1"/>
</dbReference>
<dbReference type="Gene3D" id="1.10.10.1320">
    <property type="entry name" value="Anti-sigma factor, zinc-finger domain"/>
    <property type="match status" value="1"/>
</dbReference>
<keyword evidence="4" id="KW-1185">Reference proteome</keyword>
<comment type="caution">
    <text evidence="3">The sequence shown here is derived from an EMBL/GenBank/DDBJ whole genome shotgun (WGS) entry which is preliminary data.</text>
</comment>
<organism evidence="3 4">
    <name type="scientific">Roseisolibacter agri</name>
    <dbReference type="NCBI Taxonomy" id="2014610"/>
    <lineage>
        <taxon>Bacteria</taxon>
        <taxon>Pseudomonadati</taxon>
        <taxon>Gemmatimonadota</taxon>
        <taxon>Gemmatimonadia</taxon>
        <taxon>Gemmatimonadales</taxon>
        <taxon>Gemmatimonadaceae</taxon>
        <taxon>Roseisolibacter</taxon>
    </lineage>
</organism>
<dbReference type="InterPro" id="IPR041916">
    <property type="entry name" value="Anti_sigma_zinc_sf"/>
</dbReference>
<dbReference type="Pfam" id="PF13490">
    <property type="entry name" value="zf-HC2"/>
    <property type="match status" value="1"/>
</dbReference>
<dbReference type="EMBL" id="BRXS01000006">
    <property type="protein sequence ID" value="GLC27301.1"/>
    <property type="molecule type" value="Genomic_DNA"/>
</dbReference>
<gene>
    <name evidence="3" type="ORF">rosag_38140</name>
</gene>
<name>A0AA37QCM6_9BACT</name>
<feature type="domain" description="Putative zinc-finger" evidence="2">
    <location>
        <begin position="16"/>
        <end position="47"/>
    </location>
</feature>
<evidence type="ECO:0000313" key="4">
    <source>
        <dbReference type="Proteomes" id="UP001161325"/>
    </source>
</evidence>
<dbReference type="InterPro" id="IPR027383">
    <property type="entry name" value="Znf_put"/>
</dbReference>
<protein>
    <recommendedName>
        <fullName evidence="2">Putative zinc-finger domain-containing protein</fullName>
    </recommendedName>
</protein>
<dbReference type="AlphaFoldDB" id="A0AA37QCM6"/>